<dbReference type="GO" id="GO:0004674">
    <property type="term" value="F:protein serine/threonine kinase activity"/>
    <property type="evidence" value="ECO:0007669"/>
    <property type="project" value="UniProtKB-KW"/>
</dbReference>
<evidence type="ECO:0000313" key="10">
    <source>
        <dbReference type="Proteomes" id="UP001418222"/>
    </source>
</evidence>
<evidence type="ECO:0000256" key="5">
    <source>
        <dbReference type="ARBA" id="ARBA00022777"/>
    </source>
</evidence>
<feature type="region of interest" description="Disordered" evidence="7">
    <location>
        <begin position="898"/>
        <end position="963"/>
    </location>
</feature>
<evidence type="ECO:0000256" key="4">
    <source>
        <dbReference type="ARBA" id="ARBA00022741"/>
    </source>
</evidence>
<evidence type="ECO:0000313" key="9">
    <source>
        <dbReference type="EMBL" id="KAK8957627.1"/>
    </source>
</evidence>
<dbReference type="InterPro" id="IPR008271">
    <property type="entry name" value="Ser/Thr_kinase_AS"/>
</dbReference>
<dbReference type="InterPro" id="IPR000719">
    <property type="entry name" value="Prot_kinase_dom"/>
</dbReference>
<keyword evidence="4" id="KW-0547">Nucleotide-binding</keyword>
<feature type="compositionally biased region" description="Basic and acidic residues" evidence="7">
    <location>
        <begin position="918"/>
        <end position="930"/>
    </location>
</feature>
<dbReference type="GO" id="GO:0005524">
    <property type="term" value="F:ATP binding"/>
    <property type="evidence" value="ECO:0007669"/>
    <property type="project" value="UniProtKB-KW"/>
</dbReference>
<proteinExistence type="predicted"/>
<feature type="domain" description="Protein kinase" evidence="8">
    <location>
        <begin position="708"/>
        <end position="1179"/>
    </location>
</feature>
<dbReference type="Proteomes" id="UP001418222">
    <property type="component" value="Unassembled WGS sequence"/>
</dbReference>
<sequence>MDAMHCCTVGLDRAHSFSALHDLNYFEFGDIGHIREEDTRASTHYVTNSVVPHDKIVDFSYEYASRDDGLNASIMKEHVLQRPEVVEHDFRHLLDGILDQPSLMNQSLVEDYLGEDCNSLSLELGLVSGIPDAHSLERLNSIERDFASLMDRVWDETAMDHISQYASLLACSNLPAYEAIDERNLYSKDDELVKLTCEFGGCDQNSAALEFMLGLGLPKESTYVSEVKHGTACEPSVPNNIFAGSNIASNNISSREGQDKNIENLSQQKLIPKFESLIKEKEHHSGEKELMKAEGLPKPLSLSNEITMKNSQEQKLLPNFDSFIMQGEECSGDGEPWKDEGWTKELSFSNEIPRKVNFDFPSPSENEKHSLGMDTLDCSTIGLVQTYDLHVPLLDSSYCELRNISYMAEEDITFTAPYNTNSVISNMKAGFSNEDASLDVGHTANITKEHALQRSSAAEPDLRPLLDGVLDQPSVMNQSLGEDCNILSVELGFVTGISEVHSHERLSMIEKDLEESLVERVWDDGTELHHVDHNDQNASMLPCRNQLVIEAIDEITFHTKDDRLITGQLESNDIIVASTPLHCHMKETVMVTFASGDDVKNSAAAEPASMAELANFSEEKQKDLNDPHMKDHITSLGLQNLAGSNLASNSTSSTKEQDQNVEIGLMINQKVKDICIVNMHSKENRVDASTMASKNSSEQKLMPNFESFIILEEEGSGGYGTVYKGQRKEDGRVFAVKCPHANAHSHHVNNEMKMLERFGGRNFVIKYEGSFKNGDSECFVLEHVEHDRPEILKKEIGLFELQWYGFCMFRALASLHKQDVVHRDVKPGNFLFSRNVNKGYLIDFNLASDLQQKFCRSSKRKIPSASTYPNSVQESKSSLSFPSQKFIDRGFTENAKKEAANDFKRVQTSKSSKKKSQKDHDTLPIVDRSKHGSQTADVSGLTSTKDQTSNKTHADWLNQPMPSKGRKELINFVHKTMHNSQHLKPTSNGPSSQRKRIAAPMAPCETGLLILTPMPLHSGGNAVPGAGQKNKASGKAKREGPCVGTKGFRAPEVLFKSFHQGCKIDMWSAGVTMLYLMIGRAPFGGDPEHNIKEIARLRGSEELWEVAKLHNCESSFPVDLLDVGSLKSMGLREWCAKNTRRPDFLEHIPESLLDLVDKCLTVNPRCRVSAEDALMHKFFAPCHESIRKQRLLRKVANSDPSSSNC</sequence>
<dbReference type="GO" id="GO:0005634">
    <property type="term" value="C:nucleus"/>
    <property type="evidence" value="ECO:0007669"/>
    <property type="project" value="TreeGrafter"/>
</dbReference>
<protein>
    <recommendedName>
        <fullName evidence="1">non-specific serine/threonine protein kinase</fullName>
        <ecNumber evidence="1">2.7.11.1</ecNumber>
    </recommendedName>
</protein>
<dbReference type="Pfam" id="PF00069">
    <property type="entry name" value="Pkinase"/>
    <property type="match status" value="2"/>
</dbReference>
<dbReference type="PANTHER" id="PTHR44167">
    <property type="entry name" value="OVARIAN-SPECIFIC SERINE/THREONINE-PROTEIN KINASE LOK-RELATED"/>
    <property type="match status" value="1"/>
</dbReference>
<dbReference type="SUPFAM" id="SSF56112">
    <property type="entry name" value="Protein kinase-like (PK-like)"/>
    <property type="match status" value="1"/>
</dbReference>
<evidence type="ECO:0000259" key="8">
    <source>
        <dbReference type="PROSITE" id="PS50011"/>
    </source>
</evidence>
<evidence type="ECO:0000256" key="3">
    <source>
        <dbReference type="ARBA" id="ARBA00022679"/>
    </source>
</evidence>
<evidence type="ECO:0000256" key="6">
    <source>
        <dbReference type="ARBA" id="ARBA00022840"/>
    </source>
</evidence>
<keyword evidence="2" id="KW-0723">Serine/threonine-protein kinase</keyword>
<dbReference type="FunFam" id="1.10.510.10:FF:001893">
    <property type="entry name" value="Probable serine/threonine-protein kinase DDB_G0291918"/>
    <property type="match status" value="1"/>
</dbReference>
<dbReference type="SMART" id="SM00220">
    <property type="entry name" value="S_TKc"/>
    <property type="match status" value="1"/>
</dbReference>
<dbReference type="AlphaFoldDB" id="A0AAP0C1S4"/>
<name>A0AAP0C1S4_9ASPA</name>
<dbReference type="Gene3D" id="1.10.510.10">
    <property type="entry name" value="Transferase(Phosphotransferase) domain 1"/>
    <property type="match status" value="2"/>
</dbReference>
<dbReference type="PANTHER" id="PTHR44167:SF23">
    <property type="entry name" value="CDC7 KINASE, ISOFORM A-RELATED"/>
    <property type="match status" value="1"/>
</dbReference>
<dbReference type="FunFam" id="1.10.510.10:FF:001725">
    <property type="entry name" value="Kinase like protein"/>
    <property type="match status" value="1"/>
</dbReference>
<evidence type="ECO:0000256" key="7">
    <source>
        <dbReference type="SAM" id="MobiDB-lite"/>
    </source>
</evidence>
<dbReference type="EC" id="2.7.11.1" evidence="1"/>
<accession>A0AAP0C1S4</accession>
<feature type="compositionally biased region" description="Polar residues" evidence="7">
    <location>
        <begin position="932"/>
        <end position="951"/>
    </location>
</feature>
<reference evidence="9 10" key="1">
    <citation type="journal article" date="2022" name="Nat. Plants">
        <title>Genomes of leafy and leafless Platanthera orchids illuminate the evolution of mycoheterotrophy.</title>
        <authorList>
            <person name="Li M.H."/>
            <person name="Liu K.W."/>
            <person name="Li Z."/>
            <person name="Lu H.C."/>
            <person name="Ye Q.L."/>
            <person name="Zhang D."/>
            <person name="Wang J.Y."/>
            <person name="Li Y.F."/>
            <person name="Zhong Z.M."/>
            <person name="Liu X."/>
            <person name="Yu X."/>
            <person name="Liu D.K."/>
            <person name="Tu X.D."/>
            <person name="Liu B."/>
            <person name="Hao Y."/>
            <person name="Liao X.Y."/>
            <person name="Jiang Y.T."/>
            <person name="Sun W.H."/>
            <person name="Chen J."/>
            <person name="Chen Y.Q."/>
            <person name="Ai Y."/>
            <person name="Zhai J.W."/>
            <person name="Wu S.S."/>
            <person name="Zhou Z."/>
            <person name="Hsiao Y.Y."/>
            <person name="Wu W.L."/>
            <person name="Chen Y.Y."/>
            <person name="Lin Y.F."/>
            <person name="Hsu J.L."/>
            <person name="Li C.Y."/>
            <person name="Wang Z.W."/>
            <person name="Zhao X."/>
            <person name="Zhong W.Y."/>
            <person name="Ma X.K."/>
            <person name="Ma L."/>
            <person name="Huang J."/>
            <person name="Chen G.Z."/>
            <person name="Huang M.Z."/>
            <person name="Huang L."/>
            <person name="Peng D.H."/>
            <person name="Luo Y.B."/>
            <person name="Zou S.Q."/>
            <person name="Chen S.P."/>
            <person name="Lan S."/>
            <person name="Tsai W.C."/>
            <person name="Van de Peer Y."/>
            <person name="Liu Z.J."/>
        </authorList>
    </citation>
    <scope>NUCLEOTIDE SEQUENCE [LARGE SCALE GENOMIC DNA]</scope>
    <source>
        <strain evidence="9">Lor287</strain>
    </source>
</reference>
<evidence type="ECO:0000256" key="2">
    <source>
        <dbReference type="ARBA" id="ARBA00022527"/>
    </source>
</evidence>
<evidence type="ECO:0000256" key="1">
    <source>
        <dbReference type="ARBA" id="ARBA00012513"/>
    </source>
</evidence>
<dbReference type="GO" id="GO:0044773">
    <property type="term" value="P:mitotic DNA damage checkpoint signaling"/>
    <property type="evidence" value="ECO:0007669"/>
    <property type="project" value="TreeGrafter"/>
</dbReference>
<dbReference type="InterPro" id="IPR011009">
    <property type="entry name" value="Kinase-like_dom_sf"/>
</dbReference>
<dbReference type="EMBL" id="JBBWWQ010000001">
    <property type="protein sequence ID" value="KAK8957627.1"/>
    <property type="molecule type" value="Genomic_DNA"/>
</dbReference>
<keyword evidence="3" id="KW-0808">Transferase</keyword>
<dbReference type="PROSITE" id="PS00108">
    <property type="entry name" value="PROTEIN_KINASE_ST"/>
    <property type="match status" value="1"/>
</dbReference>
<comment type="caution">
    <text evidence="9">The sequence shown here is derived from an EMBL/GenBank/DDBJ whole genome shotgun (WGS) entry which is preliminary data.</text>
</comment>
<dbReference type="PROSITE" id="PS50011">
    <property type="entry name" value="PROTEIN_KINASE_DOM"/>
    <property type="match status" value="1"/>
</dbReference>
<organism evidence="9 10">
    <name type="scientific">Platanthera zijinensis</name>
    <dbReference type="NCBI Taxonomy" id="2320716"/>
    <lineage>
        <taxon>Eukaryota</taxon>
        <taxon>Viridiplantae</taxon>
        <taxon>Streptophyta</taxon>
        <taxon>Embryophyta</taxon>
        <taxon>Tracheophyta</taxon>
        <taxon>Spermatophyta</taxon>
        <taxon>Magnoliopsida</taxon>
        <taxon>Liliopsida</taxon>
        <taxon>Asparagales</taxon>
        <taxon>Orchidaceae</taxon>
        <taxon>Orchidoideae</taxon>
        <taxon>Orchideae</taxon>
        <taxon>Orchidinae</taxon>
        <taxon>Platanthera</taxon>
    </lineage>
</organism>
<keyword evidence="5 9" id="KW-0418">Kinase</keyword>
<keyword evidence="6" id="KW-0067">ATP-binding</keyword>
<gene>
    <name evidence="9" type="primary">CPK22</name>
    <name evidence="9" type="ORF">KSP39_PZI001219</name>
</gene>
<keyword evidence="10" id="KW-1185">Reference proteome</keyword>